<evidence type="ECO:0000256" key="4">
    <source>
        <dbReference type="PROSITE-ProRule" id="PRU00076"/>
    </source>
</evidence>
<evidence type="ECO:0000256" key="1">
    <source>
        <dbReference type="ARBA" id="ARBA00022536"/>
    </source>
</evidence>
<feature type="non-terminal residue" evidence="6">
    <location>
        <position position="847"/>
    </location>
</feature>
<organism evidence="6">
    <name type="scientific">Lepeophtheirus salmonis</name>
    <name type="common">Salmon louse</name>
    <name type="synonym">Caligus salmonis</name>
    <dbReference type="NCBI Taxonomy" id="72036"/>
    <lineage>
        <taxon>Eukaryota</taxon>
        <taxon>Metazoa</taxon>
        <taxon>Ecdysozoa</taxon>
        <taxon>Arthropoda</taxon>
        <taxon>Crustacea</taxon>
        <taxon>Multicrustacea</taxon>
        <taxon>Hexanauplia</taxon>
        <taxon>Copepoda</taxon>
        <taxon>Siphonostomatoida</taxon>
        <taxon>Caligidae</taxon>
        <taxon>Lepeophtheirus</taxon>
    </lineage>
</organism>
<feature type="domain" description="EGF-like" evidence="5">
    <location>
        <begin position="520"/>
        <end position="553"/>
    </location>
</feature>
<dbReference type="PROSITE" id="PS00022">
    <property type="entry name" value="EGF_1"/>
    <property type="match status" value="8"/>
</dbReference>
<dbReference type="PANTHER" id="PTHR11219">
    <property type="entry name" value="TENEURIN AND N-ACETYLGLUCOSAMINE-1-PHOSPHODIESTER ALPHA-N-ACETYLGLUCOSAMINIDASE"/>
    <property type="match status" value="1"/>
</dbReference>
<evidence type="ECO:0000313" key="6">
    <source>
        <dbReference type="EMBL" id="CDW43990.1"/>
    </source>
</evidence>
<feature type="non-terminal residue" evidence="6">
    <location>
        <position position="1"/>
    </location>
</feature>
<dbReference type="InterPro" id="IPR001881">
    <property type="entry name" value="EGF-like_Ca-bd_dom"/>
</dbReference>
<dbReference type="PANTHER" id="PTHR11219:SF69">
    <property type="entry name" value="TENEURIN-A"/>
    <property type="match status" value="1"/>
</dbReference>
<dbReference type="PROSITE" id="PS01186">
    <property type="entry name" value="EGF_2"/>
    <property type="match status" value="5"/>
</dbReference>
<evidence type="ECO:0000256" key="3">
    <source>
        <dbReference type="ARBA" id="ARBA00023157"/>
    </source>
</evidence>
<feature type="domain" description="EGF-like" evidence="5">
    <location>
        <begin position="390"/>
        <end position="423"/>
    </location>
</feature>
<feature type="disulfide bond" evidence="4">
    <location>
        <begin position="413"/>
        <end position="422"/>
    </location>
</feature>
<dbReference type="Gene3D" id="2.10.25.10">
    <property type="entry name" value="Laminin"/>
    <property type="match status" value="12"/>
</dbReference>
<evidence type="ECO:0000256" key="2">
    <source>
        <dbReference type="ARBA" id="ARBA00022737"/>
    </source>
</evidence>
<keyword evidence="1 4" id="KW-0245">EGF-like domain</keyword>
<dbReference type="SMART" id="SM00179">
    <property type="entry name" value="EGF_CA"/>
    <property type="match status" value="6"/>
</dbReference>
<comment type="caution">
    <text evidence="4">Lacks conserved residue(s) required for the propagation of feature annotation.</text>
</comment>
<dbReference type="EMBL" id="HACA01026629">
    <property type="protein sequence ID" value="CDW43990.1"/>
    <property type="molecule type" value="Transcribed_RNA"/>
</dbReference>
<dbReference type="GO" id="GO:0005509">
    <property type="term" value="F:calcium ion binding"/>
    <property type="evidence" value="ECO:0007669"/>
    <property type="project" value="InterPro"/>
</dbReference>
<dbReference type="InterPro" id="IPR036383">
    <property type="entry name" value="TSP1_rpt_sf"/>
</dbReference>
<dbReference type="InterPro" id="IPR051216">
    <property type="entry name" value="Teneurin"/>
</dbReference>
<protein>
    <recommendedName>
        <fullName evidence="5">EGF-like domain-containing protein</fullName>
    </recommendedName>
</protein>
<dbReference type="PROSITE" id="PS50092">
    <property type="entry name" value="TSP1"/>
    <property type="match status" value="1"/>
</dbReference>
<dbReference type="Pfam" id="PF21700">
    <property type="entry name" value="EGF_DL_JAG"/>
    <property type="match status" value="1"/>
</dbReference>
<evidence type="ECO:0000259" key="5">
    <source>
        <dbReference type="PROSITE" id="PS50026"/>
    </source>
</evidence>
<name>A0A0K2V101_LEPSM</name>
<accession>A0A0K2V101</accession>
<dbReference type="SMART" id="SM00209">
    <property type="entry name" value="TSP1"/>
    <property type="match status" value="2"/>
</dbReference>
<dbReference type="InterPro" id="IPR000884">
    <property type="entry name" value="TSP1_rpt"/>
</dbReference>
<dbReference type="InterPro" id="IPR000742">
    <property type="entry name" value="EGF"/>
</dbReference>
<feature type="domain" description="EGF-like" evidence="5">
    <location>
        <begin position="293"/>
        <end position="326"/>
    </location>
</feature>
<feature type="disulfide bond" evidence="4">
    <location>
        <begin position="316"/>
        <end position="325"/>
    </location>
</feature>
<feature type="disulfide bond" evidence="4">
    <location>
        <begin position="543"/>
        <end position="552"/>
    </location>
</feature>
<sequence length="847" mass="93085">CKLLNMRIVSIVLIGLIFIVQGYFCWITPLNLNKACLAEALRLTNKYKCDSKGNIICLTGWSNPKEWCKIPICNLDGYSCQNGNCILPNTCACHVGWDGSICDKCIPRGGCRNGDCDMPFECNCSEGWLGYNCDKAKCDFCKNGKCLEPNKCICNQGWEGDQCDQCVKKPGCQNGYCQNSPHECKCREGWKGDLCNIPICLKECDPKFGFCDKPGECKCITGWTGPLCTMKECSVVCDLANSECEMGMCVCKEGWTGAKCDECIPKLGCVNGECKDQPFECVCKDGYEGELCNNPICLEGCNPMYGSCNAPGECNCSPGWTGPMCTKKECDQQCFLDNSECEMGVCVCHLGWIGPECNECIPKENCANGECKDRPFECVCKEGYEGELCDIPKCLQGCHPMFGSCDEPGECKCNIGWTGPKCDECLPKENCANGQCKNEPFECVCNDGWDGDLCDVPICREGCNPQLGSCNAPGECNCIEGATGVNCNECIKKPGCVNGECKDKPFECVCKEGYEGELCDIPKCRQGCHPMFGSCDEPGECKCNIGWTGPKCDECLPKENCANGECKNEPFECVCNDGWVGELCNIPICREGCNRQLGSCNAPGECNCMEGSTGVNCNECIKKPGCVNGECNGIPFGCVCNDGWDGDLCDIPICSEGCNPKLGFCNAPGECNCIEGSTGVNCNECIKKPGCLNGECNGIPFGCVCNDGWAGKFCEKCIKPWICTPSISHGEWSEWSHWSDCYSKSCYSTGHKFRRRLCTFNKTYHKVNPHYHHEVYSPKVKYCPGASLEKKPCSPDYCQKKGHKFPFFWSEWTPCTAQCKGHKGVRYRTKVCHHKICDKKETQECIG</sequence>
<dbReference type="AlphaFoldDB" id="A0A0K2V101"/>
<dbReference type="PROSITE" id="PS50026">
    <property type="entry name" value="EGF_3"/>
    <property type="match status" value="3"/>
</dbReference>
<dbReference type="SUPFAM" id="SSF82895">
    <property type="entry name" value="TSP-1 type 1 repeat"/>
    <property type="match status" value="1"/>
</dbReference>
<dbReference type="OrthoDB" id="6342731at2759"/>
<dbReference type="Pfam" id="PF25024">
    <property type="entry name" value="EGF_TEN"/>
    <property type="match status" value="2"/>
</dbReference>
<dbReference type="SMART" id="SM00181">
    <property type="entry name" value="EGF"/>
    <property type="match status" value="20"/>
</dbReference>
<reference evidence="6" key="1">
    <citation type="submission" date="2014-05" db="EMBL/GenBank/DDBJ databases">
        <authorList>
            <person name="Chronopoulou M."/>
        </authorList>
    </citation>
    <scope>NUCLEOTIDE SEQUENCE</scope>
    <source>
        <tissue evidence="6">Whole organism</tissue>
    </source>
</reference>
<proteinExistence type="predicted"/>
<keyword evidence="2" id="KW-0677">Repeat</keyword>
<keyword evidence="3 4" id="KW-1015">Disulfide bond</keyword>